<gene>
    <name evidence="2" type="ordered locus">Deipr_0466</name>
</gene>
<feature type="chain" id="PRO_5005345945" evidence="1">
    <location>
        <begin position="23"/>
        <end position="166"/>
    </location>
</feature>
<proteinExistence type="predicted"/>
<name>F0RK75_DEIPM</name>
<evidence type="ECO:0000313" key="3">
    <source>
        <dbReference type="Proteomes" id="UP000007718"/>
    </source>
</evidence>
<feature type="signal peptide" evidence="1">
    <location>
        <begin position="1"/>
        <end position="22"/>
    </location>
</feature>
<evidence type="ECO:0000256" key="1">
    <source>
        <dbReference type="SAM" id="SignalP"/>
    </source>
</evidence>
<keyword evidence="1" id="KW-0732">Signal</keyword>
<dbReference type="Proteomes" id="UP000007718">
    <property type="component" value="Chromosome"/>
</dbReference>
<dbReference type="HOGENOM" id="CLU_1600015_0_0_0"/>
<reference evidence="2" key="1">
    <citation type="journal article" date="2012" name="Stand. Genomic Sci.">
        <title>Complete genome sequence of the orange-red pigmented, radioresistant Deinococcus proteolyticus type strain (MRP(T)).</title>
        <authorList>
            <person name="Copeland A."/>
            <person name="Zeytun A."/>
            <person name="Yassawong M."/>
            <person name="Nolan M."/>
            <person name="Lucas S."/>
            <person name="Hammon N."/>
            <person name="Deshpande S."/>
            <person name="Cheng J.F."/>
            <person name="Han C."/>
            <person name="Tapia R."/>
            <person name="Goodwin L.A."/>
            <person name="Pitluck S."/>
            <person name="Mavromatis K."/>
            <person name="Liolios K."/>
            <person name="Pagani I."/>
            <person name="Ivanova N."/>
            <person name="Mikhailova N."/>
            <person name="Pati A."/>
            <person name="Chen A."/>
            <person name="Palaniappan K."/>
            <person name="Land M."/>
            <person name="Hauser L."/>
            <person name="Jeffries C.D."/>
            <person name="Brambilla E.M."/>
            <person name="Rohde M."/>
            <person name="Sikorski J."/>
            <person name="Pukall R."/>
            <person name="Goker M."/>
            <person name="Detter J.C."/>
            <person name="Woyke T."/>
            <person name="Bristow J."/>
            <person name="Eisen J.A."/>
            <person name="Markowitz V."/>
            <person name="Hugenholtz P."/>
            <person name="Kyrpides N.C."/>
            <person name="Klenk H.P."/>
            <person name="Lapidus A."/>
        </authorList>
    </citation>
    <scope>NUCLEOTIDE SEQUENCE [LARGE SCALE GENOMIC DNA]</scope>
    <source>
        <strain evidence="2">MRP</strain>
    </source>
</reference>
<protein>
    <submittedName>
        <fullName evidence="2">Cellulose-binding family II protein</fullName>
    </submittedName>
</protein>
<dbReference type="STRING" id="693977.Deipr_0466"/>
<organism evidence="2 3">
    <name type="scientific">Deinococcus proteolyticus (strain ATCC 35074 / DSM 20540 / JCM 6276 / NBRC 101906 / NCIMB 13154 / VKM Ac-1939 / CCM 2703 / MRP)</name>
    <dbReference type="NCBI Taxonomy" id="693977"/>
    <lineage>
        <taxon>Bacteria</taxon>
        <taxon>Thermotogati</taxon>
        <taxon>Deinococcota</taxon>
        <taxon>Deinococci</taxon>
        <taxon>Deinococcales</taxon>
        <taxon>Deinococcaceae</taxon>
        <taxon>Deinococcus</taxon>
    </lineage>
</organism>
<dbReference type="EMBL" id="CP002536">
    <property type="protein sequence ID" value="ADY25634.1"/>
    <property type="molecule type" value="Genomic_DNA"/>
</dbReference>
<keyword evidence="3" id="KW-1185">Reference proteome</keyword>
<dbReference type="KEGG" id="dpt:Deipr_0466"/>
<accession>F0RK75</accession>
<dbReference type="OrthoDB" id="9845694at2"/>
<dbReference type="RefSeq" id="WP_013614243.1">
    <property type="nucleotide sequence ID" value="NC_015161.1"/>
</dbReference>
<evidence type="ECO:0000313" key="2">
    <source>
        <dbReference type="EMBL" id="ADY25634.1"/>
    </source>
</evidence>
<dbReference type="AlphaFoldDB" id="F0RK75"/>
<sequence length="166" mass="17798">MRRALLAALALACAQTWAGAQAAAPVQPAASAGAAQAIPLPRWTLDTPLQWQRSGRVGEPVDVQLRFAAAPEVTVTFPCTLSEPPSVKVTRLREGGEDEPLWLTLRPVWDAPTCRDNVLVVPGGLRGQYRAELYGLPAGSYRLDGFWFGGRVGDTLGAPGQLLRLE</sequence>